<evidence type="ECO:0000313" key="1">
    <source>
        <dbReference type="EMBL" id="KAF0475806.1"/>
    </source>
</evidence>
<reference evidence="1 2" key="1">
    <citation type="journal article" date="2019" name="Environ. Microbiol.">
        <title>At the nexus of three kingdoms: the genome of the mycorrhizal fungus Gigaspora margarita provides insights into plant, endobacterial and fungal interactions.</title>
        <authorList>
            <person name="Venice F."/>
            <person name="Ghignone S."/>
            <person name="Salvioli di Fossalunga A."/>
            <person name="Amselem J."/>
            <person name="Novero M."/>
            <person name="Xianan X."/>
            <person name="Sedzielewska Toro K."/>
            <person name="Morin E."/>
            <person name="Lipzen A."/>
            <person name="Grigoriev I.V."/>
            <person name="Henrissat B."/>
            <person name="Martin F.M."/>
            <person name="Bonfante P."/>
        </authorList>
    </citation>
    <scope>NUCLEOTIDE SEQUENCE [LARGE SCALE GENOMIC DNA]</scope>
    <source>
        <strain evidence="1 2">BEG34</strain>
    </source>
</reference>
<keyword evidence="2" id="KW-1185">Reference proteome</keyword>
<gene>
    <name evidence="1" type="ORF">F8M41_024508</name>
</gene>
<dbReference type="EMBL" id="WTPW01000838">
    <property type="protein sequence ID" value="KAF0475806.1"/>
    <property type="molecule type" value="Genomic_DNA"/>
</dbReference>
<comment type="caution">
    <text evidence="1">The sequence shown here is derived from an EMBL/GenBank/DDBJ whole genome shotgun (WGS) entry which is preliminary data.</text>
</comment>
<protein>
    <submittedName>
        <fullName evidence="1">Uncharacterized protein</fullName>
    </submittedName>
</protein>
<dbReference type="AlphaFoldDB" id="A0A8H3XK14"/>
<dbReference type="Proteomes" id="UP000439903">
    <property type="component" value="Unassembled WGS sequence"/>
</dbReference>
<proteinExistence type="predicted"/>
<name>A0A8H3XK14_GIGMA</name>
<evidence type="ECO:0000313" key="2">
    <source>
        <dbReference type="Proteomes" id="UP000439903"/>
    </source>
</evidence>
<accession>A0A8H3XK14</accession>
<sequence>MPTCYRFAEDEFTSTVPGLPEGEYVSNSTGSLAGEYDFCCQFFRGEYMSNVTGSLAKYMKGDNVSEGEYVSSIVGEYALTLAGSSNKEDIFTVAGSLREYVFAAAGPSEYVIIAVGSPEE</sequence>
<organism evidence="1 2">
    <name type="scientific">Gigaspora margarita</name>
    <dbReference type="NCBI Taxonomy" id="4874"/>
    <lineage>
        <taxon>Eukaryota</taxon>
        <taxon>Fungi</taxon>
        <taxon>Fungi incertae sedis</taxon>
        <taxon>Mucoromycota</taxon>
        <taxon>Glomeromycotina</taxon>
        <taxon>Glomeromycetes</taxon>
        <taxon>Diversisporales</taxon>
        <taxon>Gigasporaceae</taxon>
        <taxon>Gigaspora</taxon>
    </lineage>
</organism>